<name>A0AAD7T2Q0_9TELE</name>
<keyword evidence="1" id="KW-0175">Coiled coil</keyword>
<protein>
    <submittedName>
        <fullName evidence="3">Uncharacterized protein</fullName>
    </submittedName>
</protein>
<feature type="region of interest" description="Disordered" evidence="2">
    <location>
        <begin position="15"/>
        <end position="35"/>
    </location>
</feature>
<sequence>MYPNVWNIKEILSISSGGSKSSSRSGSTSDHSSLTDSQFLFGSQFWPDQTQGLSQEMSLQSNNSQQNSQEVNEAKILTNYHKKPYLFRGDAKDKSEVQSFICSQTKGNLEKFEEDKRKAKEKSESEMLMSEFSQLKESMEHIKFSLSSIDGNTDSMKRVVVEAMDGFTKTFQGTVGSRQEGFARQLEAVLNKLNSQSEALREMEDREAKTVLEATTLDTCMRSLQRDMENLRAEQAREQCMMGEILSLLHALASAQRPAAPLTDSGVQTSPCPWERFCLVSEEKRYFQGLWPHTGSAPWPPGYIAPPHGNQESNQTCDPNPGPIASAEQDRAEAPADRADEMRGQKPYRTRSTMARKMGAQDGSADTRMQDLQPCSWPDAQRRTGQSPGLQTKADGVVQKASRVTEEACRWKGAVRRRQRTWPPKRRKRGRGVGASTVQERDHAAMLKIPTSCKSTADSTPENPGTRFNPCDGWSQDSNAIQFVAGCEKTMASWVIPLSEPKTRITHKGFWQLFDFCDDSD</sequence>
<feature type="region of interest" description="Disordered" evidence="2">
    <location>
        <begin position="301"/>
        <end position="398"/>
    </location>
</feature>
<dbReference type="EMBL" id="JAINUG010000020">
    <property type="protein sequence ID" value="KAJ8412326.1"/>
    <property type="molecule type" value="Genomic_DNA"/>
</dbReference>
<dbReference type="GO" id="GO:0000794">
    <property type="term" value="C:condensed nuclear chromosome"/>
    <property type="evidence" value="ECO:0007669"/>
    <property type="project" value="TreeGrafter"/>
</dbReference>
<dbReference type="GO" id="GO:0007129">
    <property type="term" value="P:homologous chromosome pairing at meiosis"/>
    <property type="evidence" value="ECO:0007669"/>
    <property type="project" value="TreeGrafter"/>
</dbReference>
<dbReference type="GO" id="GO:0006310">
    <property type="term" value="P:DNA recombination"/>
    <property type="evidence" value="ECO:0007669"/>
    <property type="project" value="InterPro"/>
</dbReference>
<reference evidence="3" key="1">
    <citation type="journal article" date="2023" name="Science">
        <title>Genome structures resolve the early diversification of teleost fishes.</title>
        <authorList>
            <person name="Parey E."/>
            <person name="Louis A."/>
            <person name="Montfort J."/>
            <person name="Bouchez O."/>
            <person name="Roques C."/>
            <person name="Iampietro C."/>
            <person name="Lluch J."/>
            <person name="Castinel A."/>
            <person name="Donnadieu C."/>
            <person name="Desvignes T."/>
            <person name="Floi Bucao C."/>
            <person name="Jouanno E."/>
            <person name="Wen M."/>
            <person name="Mejri S."/>
            <person name="Dirks R."/>
            <person name="Jansen H."/>
            <person name="Henkel C."/>
            <person name="Chen W.J."/>
            <person name="Zahm M."/>
            <person name="Cabau C."/>
            <person name="Klopp C."/>
            <person name="Thompson A.W."/>
            <person name="Robinson-Rechavi M."/>
            <person name="Braasch I."/>
            <person name="Lecointre G."/>
            <person name="Bobe J."/>
            <person name="Postlethwait J.H."/>
            <person name="Berthelot C."/>
            <person name="Roest Crollius H."/>
            <person name="Guiguen Y."/>
        </authorList>
    </citation>
    <scope>NUCLEOTIDE SEQUENCE</scope>
    <source>
        <strain evidence="3">NC1722</strain>
    </source>
</reference>
<feature type="region of interest" description="Disordered" evidence="2">
    <location>
        <begin position="415"/>
        <end position="439"/>
    </location>
</feature>
<dbReference type="PANTHER" id="PTHR35662">
    <property type="entry name" value="INTERACTOR OF HORMAD1 PROTEIN 1"/>
    <property type="match status" value="1"/>
</dbReference>
<keyword evidence="4" id="KW-1185">Reference proteome</keyword>
<accession>A0AAD7T2Q0</accession>
<organism evidence="3 4">
    <name type="scientific">Aldrovandia affinis</name>
    <dbReference type="NCBI Taxonomy" id="143900"/>
    <lineage>
        <taxon>Eukaryota</taxon>
        <taxon>Metazoa</taxon>
        <taxon>Chordata</taxon>
        <taxon>Craniata</taxon>
        <taxon>Vertebrata</taxon>
        <taxon>Euteleostomi</taxon>
        <taxon>Actinopterygii</taxon>
        <taxon>Neopterygii</taxon>
        <taxon>Teleostei</taxon>
        <taxon>Notacanthiformes</taxon>
        <taxon>Halosauridae</taxon>
        <taxon>Aldrovandia</taxon>
    </lineage>
</organism>
<dbReference type="GO" id="GO:0042138">
    <property type="term" value="P:meiotic DNA double-strand break formation"/>
    <property type="evidence" value="ECO:0007669"/>
    <property type="project" value="InterPro"/>
</dbReference>
<dbReference type="Pfam" id="PF15771">
    <property type="entry name" value="IHO1"/>
    <property type="match status" value="1"/>
</dbReference>
<feature type="coiled-coil region" evidence="1">
    <location>
        <begin position="183"/>
        <end position="241"/>
    </location>
</feature>
<dbReference type="PANTHER" id="PTHR35662:SF1">
    <property type="entry name" value="INTERACTOR OF HORMAD1 PROTEIN 1"/>
    <property type="match status" value="1"/>
</dbReference>
<comment type="caution">
    <text evidence="3">The sequence shown here is derived from an EMBL/GenBank/DDBJ whole genome shotgun (WGS) entry which is preliminary data.</text>
</comment>
<dbReference type="Proteomes" id="UP001221898">
    <property type="component" value="Unassembled WGS sequence"/>
</dbReference>
<evidence type="ECO:0000313" key="3">
    <source>
        <dbReference type="EMBL" id="KAJ8412326.1"/>
    </source>
</evidence>
<gene>
    <name evidence="3" type="ORF">AAFF_G00145930</name>
</gene>
<proteinExistence type="predicted"/>
<feature type="compositionally biased region" description="Basic and acidic residues" evidence="2">
    <location>
        <begin position="328"/>
        <end position="344"/>
    </location>
</feature>
<evidence type="ECO:0000256" key="2">
    <source>
        <dbReference type="SAM" id="MobiDB-lite"/>
    </source>
</evidence>
<feature type="compositionally biased region" description="Basic residues" evidence="2">
    <location>
        <begin position="415"/>
        <end position="431"/>
    </location>
</feature>
<dbReference type="InterPro" id="IPR031529">
    <property type="entry name" value="IHO1"/>
</dbReference>
<evidence type="ECO:0000313" key="4">
    <source>
        <dbReference type="Proteomes" id="UP001221898"/>
    </source>
</evidence>
<dbReference type="AlphaFoldDB" id="A0AAD7T2Q0"/>
<evidence type="ECO:0000256" key="1">
    <source>
        <dbReference type="SAM" id="Coils"/>
    </source>
</evidence>